<feature type="domain" description="F-box associated beta-propeller type 3" evidence="2">
    <location>
        <begin position="13"/>
        <end position="105"/>
    </location>
</feature>
<dbReference type="PANTHER" id="PTHR31672:SF13">
    <property type="entry name" value="F-BOX PROTEIN CPR30-LIKE"/>
    <property type="match status" value="1"/>
</dbReference>
<feature type="transmembrane region" description="Helical" evidence="1">
    <location>
        <begin position="20"/>
        <end position="37"/>
    </location>
</feature>
<evidence type="ECO:0000256" key="1">
    <source>
        <dbReference type="SAM" id="Phobius"/>
    </source>
</evidence>
<evidence type="ECO:0000259" key="2">
    <source>
        <dbReference type="Pfam" id="PF08268"/>
    </source>
</evidence>
<dbReference type="InterPro" id="IPR013187">
    <property type="entry name" value="F-box-assoc_dom_typ3"/>
</dbReference>
<protein>
    <recommendedName>
        <fullName evidence="2">F-box associated beta-propeller type 3 domain-containing protein</fullName>
    </recommendedName>
</protein>
<dbReference type="PANTHER" id="PTHR31672">
    <property type="entry name" value="BNACNNG10540D PROTEIN"/>
    <property type="match status" value="1"/>
</dbReference>
<proteinExistence type="predicted"/>
<organism evidence="3 4">
    <name type="scientific">Jatropha curcas</name>
    <name type="common">Barbados nut</name>
    <dbReference type="NCBI Taxonomy" id="180498"/>
    <lineage>
        <taxon>Eukaryota</taxon>
        <taxon>Viridiplantae</taxon>
        <taxon>Streptophyta</taxon>
        <taxon>Embryophyta</taxon>
        <taxon>Tracheophyta</taxon>
        <taxon>Spermatophyta</taxon>
        <taxon>Magnoliopsida</taxon>
        <taxon>eudicotyledons</taxon>
        <taxon>Gunneridae</taxon>
        <taxon>Pentapetalae</taxon>
        <taxon>rosids</taxon>
        <taxon>fabids</taxon>
        <taxon>Malpighiales</taxon>
        <taxon>Euphorbiaceae</taxon>
        <taxon>Crotonoideae</taxon>
        <taxon>Jatropheae</taxon>
        <taxon>Jatropha</taxon>
    </lineage>
</organism>
<keyword evidence="1" id="KW-1133">Transmembrane helix</keyword>
<evidence type="ECO:0000313" key="3">
    <source>
        <dbReference type="EMBL" id="KDP42188.1"/>
    </source>
</evidence>
<dbReference type="OrthoDB" id="591557at2759"/>
<name>A0A067L4Q2_JATCU</name>
<keyword evidence="4" id="KW-1185">Reference proteome</keyword>
<sequence length="193" mass="21797">MHGGGLGDESSADDYKVVTFSQPVLFGLIYEVWIFSLRTNSWRRLPDFCYTGYVFNFSPGYLANGALHCLLLSARGMDRPGAIVSFDLADEEFSVVKRPDSRTKKPQLSLNVVDGCLCVGLFNNRRKKAYSENRENVLLNVDDRNIFWYDLHEKRGETAEILGMASVKELQVCWESLVSLGDDSESDLDMVFS</sequence>
<reference evidence="3 4" key="1">
    <citation type="journal article" date="2014" name="PLoS ONE">
        <title>Global Analysis of Gene Expression Profiles in Physic Nut (Jatropha curcas L.) Seedlings Exposed to Salt Stress.</title>
        <authorList>
            <person name="Zhang L."/>
            <person name="Zhang C."/>
            <person name="Wu P."/>
            <person name="Chen Y."/>
            <person name="Li M."/>
            <person name="Jiang H."/>
            <person name="Wu G."/>
        </authorList>
    </citation>
    <scope>NUCLEOTIDE SEQUENCE [LARGE SCALE GENOMIC DNA]</scope>
    <source>
        <strain evidence="4">cv. GZQX0401</strain>
        <tissue evidence="3">Young leaves</tissue>
    </source>
</reference>
<dbReference type="Proteomes" id="UP000027138">
    <property type="component" value="Unassembled WGS sequence"/>
</dbReference>
<accession>A0A067L4Q2</accession>
<keyword evidence="1" id="KW-0472">Membrane</keyword>
<dbReference type="AlphaFoldDB" id="A0A067L4Q2"/>
<gene>
    <name evidence="3" type="ORF">JCGZ_02918</name>
</gene>
<evidence type="ECO:0000313" key="4">
    <source>
        <dbReference type="Proteomes" id="UP000027138"/>
    </source>
</evidence>
<dbReference type="InterPro" id="IPR050796">
    <property type="entry name" value="SCF_F-box_component"/>
</dbReference>
<dbReference type="EMBL" id="KK914309">
    <property type="protein sequence ID" value="KDP42188.1"/>
    <property type="molecule type" value="Genomic_DNA"/>
</dbReference>
<keyword evidence="1" id="KW-0812">Transmembrane</keyword>
<dbReference type="Pfam" id="PF08268">
    <property type="entry name" value="FBA_3"/>
    <property type="match status" value="1"/>
</dbReference>